<reference evidence="1 2" key="1">
    <citation type="journal article" date="2019" name="Commun. Biol.">
        <title>The bagworm genome reveals a unique fibroin gene that provides high tensile strength.</title>
        <authorList>
            <person name="Kono N."/>
            <person name="Nakamura H."/>
            <person name="Ohtoshi R."/>
            <person name="Tomita M."/>
            <person name="Numata K."/>
            <person name="Arakawa K."/>
        </authorList>
    </citation>
    <scope>NUCLEOTIDE SEQUENCE [LARGE SCALE GENOMIC DNA]</scope>
</reference>
<gene>
    <name evidence="1" type="ORF">EVAR_44604_1</name>
</gene>
<comment type="caution">
    <text evidence="1">The sequence shown here is derived from an EMBL/GenBank/DDBJ whole genome shotgun (WGS) entry which is preliminary data.</text>
</comment>
<organism evidence="1 2">
    <name type="scientific">Eumeta variegata</name>
    <name type="common">Bagworm moth</name>
    <name type="synonym">Eumeta japonica</name>
    <dbReference type="NCBI Taxonomy" id="151549"/>
    <lineage>
        <taxon>Eukaryota</taxon>
        <taxon>Metazoa</taxon>
        <taxon>Ecdysozoa</taxon>
        <taxon>Arthropoda</taxon>
        <taxon>Hexapoda</taxon>
        <taxon>Insecta</taxon>
        <taxon>Pterygota</taxon>
        <taxon>Neoptera</taxon>
        <taxon>Endopterygota</taxon>
        <taxon>Lepidoptera</taxon>
        <taxon>Glossata</taxon>
        <taxon>Ditrysia</taxon>
        <taxon>Tineoidea</taxon>
        <taxon>Psychidae</taxon>
        <taxon>Oiketicinae</taxon>
        <taxon>Eumeta</taxon>
    </lineage>
</organism>
<accession>A0A4C1XCY6</accession>
<dbReference type="AlphaFoldDB" id="A0A4C1XCY6"/>
<protein>
    <submittedName>
        <fullName evidence="1">Uncharacterized protein</fullName>
    </submittedName>
</protein>
<dbReference type="Proteomes" id="UP000299102">
    <property type="component" value="Unassembled WGS sequence"/>
</dbReference>
<name>A0A4C1XCY6_EUMVA</name>
<evidence type="ECO:0000313" key="2">
    <source>
        <dbReference type="Proteomes" id="UP000299102"/>
    </source>
</evidence>
<dbReference type="OrthoDB" id="425681at2759"/>
<proteinExistence type="predicted"/>
<sequence length="149" mass="16698">MKALKRMKVGKVSGYNTNAEERLGYSGKLLKKCWKGHRVSNNFCKTVIVPLYKGKGSRQVANLVIAIKLDVYCRIRFDGWRISTSQSNLAFPISRYGNSSAPDMMGLPETSPRRDSLAISIASGDTVQRTNLCRPELPANDKMRRYNAP</sequence>
<keyword evidence="2" id="KW-1185">Reference proteome</keyword>
<evidence type="ECO:0000313" key="1">
    <source>
        <dbReference type="EMBL" id="GBP60229.1"/>
    </source>
</evidence>
<dbReference type="EMBL" id="BGZK01000782">
    <property type="protein sequence ID" value="GBP60229.1"/>
    <property type="molecule type" value="Genomic_DNA"/>
</dbReference>